<keyword evidence="5" id="KW-1185">Reference proteome</keyword>
<dbReference type="RefSeq" id="WP_285931317.1">
    <property type="nucleotide sequence ID" value="NZ_JASTZU010000025.1"/>
</dbReference>
<dbReference type="SUPFAM" id="SSF53927">
    <property type="entry name" value="Cytidine deaminase-like"/>
    <property type="match status" value="1"/>
</dbReference>
<evidence type="ECO:0000256" key="2">
    <source>
        <dbReference type="ARBA" id="ARBA00022833"/>
    </source>
</evidence>
<proteinExistence type="predicted"/>
<dbReference type="InterPro" id="IPR016193">
    <property type="entry name" value="Cytidine_deaminase-like"/>
</dbReference>
<feature type="domain" description="CMP/dCMP-type deaminase" evidence="3">
    <location>
        <begin position="1"/>
        <end position="113"/>
    </location>
</feature>
<dbReference type="PROSITE" id="PS51747">
    <property type="entry name" value="CYT_DCMP_DEAMINASES_2"/>
    <property type="match status" value="1"/>
</dbReference>
<organism evidence="4 5">
    <name type="scientific">Aquibacillus rhizosphaerae</name>
    <dbReference type="NCBI Taxonomy" id="3051431"/>
    <lineage>
        <taxon>Bacteria</taxon>
        <taxon>Bacillati</taxon>
        <taxon>Bacillota</taxon>
        <taxon>Bacilli</taxon>
        <taxon>Bacillales</taxon>
        <taxon>Bacillaceae</taxon>
        <taxon>Aquibacillus</taxon>
    </lineage>
</organism>
<keyword evidence="2" id="KW-0862">Zinc</keyword>
<dbReference type="PANTHER" id="PTHR11079:SF161">
    <property type="entry name" value="CMP_DCMP-TYPE DEAMINASE DOMAIN-CONTAINING PROTEIN"/>
    <property type="match status" value="1"/>
</dbReference>
<dbReference type="PROSITE" id="PS00903">
    <property type="entry name" value="CYT_DCMP_DEAMINASES_1"/>
    <property type="match status" value="1"/>
</dbReference>
<gene>
    <name evidence="4" type="ORF">QQS35_07470</name>
</gene>
<dbReference type="Proteomes" id="UP001235343">
    <property type="component" value="Unassembled WGS sequence"/>
</dbReference>
<dbReference type="CDD" id="cd01285">
    <property type="entry name" value="nucleoside_deaminase"/>
    <property type="match status" value="1"/>
</dbReference>
<keyword evidence="1" id="KW-0479">Metal-binding</keyword>
<evidence type="ECO:0000313" key="5">
    <source>
        <dbReference type="Proteomes" id="UP001235343"/>
    </source>
</evidence>
<dbReference type="PANTHER" id="PTHR11079">
    <property type="entry name" value="CYTOSINE DEAMINASE FAMILY MEMBER"/>
    <property type="match status" value="1"/>
</dbReference>
<evidence type="ECO:0000259" key="3">
    <source>
        <dbReference type="PROSITE" id="PS51747"/>
    </source>
</evidence>
<protein>
    <submittedName>
        <fullName evidence="4">Nucleoside deaminase</fullName>
    </submittedName>
</protein>
<name>A0ABT7L6T4_9BACI</name>
<dbReference type="EMBL" id="JASTZU010000025">
    <property type="protein sequence ID" value="MDL4840295.1"/>
    <property type="molecule type" value="Genomic_DNA"/>
</dbReference>
<evidence type="ECO:0000256" key="1">
    <source>
        <dbReference type="ARBA" id="ARBA00022723"/>
    </source>
</evidence>
<dbReference type="Pfam" id="PF00383">
    <property type="entry name" value="dCMP_cyt_deam_1"/>
    <property type="match status" value="1"/>
</dbReference>
<dbReference type="InterPro" id="IPR016192">
    <property type="entry name" value="APOBEC/CMP_deaminase_Zn-bd"/>
</dbReference>
<accession>A0ABT7L6T4</accession>
<dbReference type="InterPro" id="IPR002125">
    <property type="entry name" value="CMP_dCMP_dom"/>
</dbReference>
<dbReference type="Gene3D" id="3.40.140.10">
    <property type="entry name" value="Cytidine Deaminase, domain 2"/>
    <property type="match status" value="1"/>
</dbReference>
<reference evidence="4 5" key="1">
    <citation type="submission" date="2023-06" db="EMBL/GenBank/DDBJ databases">
        <title>Aquibacillus rhizosphaerae LR5S19.</title>
        <authorList>
            <person name="Sun J.-Q."/>
        </authorList>
    </citation>
    <scope>NUCLEOTIDE SEQUENCE [LARGE SCALE GENOMIC DNA]</scope>
    <source>
        <strain evidence="4 5">LR5S19</strain>
    </source>
</reference>
<evidence type="ECO:0000313" key="4">
    <source>
        <dbReference type="EMBL" id="MDL4840295.1"/>
    </source>
</evidence>
<sequence>MSNEEFLNTAIQLAVENVERDGGPFGAIIVNKEGVIVGRGQNRVTDNNDPTAHAEVQAIREACQKLNDFQLTDCVLYTSCEPCPMCLGAIYWARINKVYYAADQKLAAAGGFDDAFIYEEIAKKYDDRTIPFKMIDLQNKNLPFEQWAKQEAKVEY</sequence>
<comment type="caution">
    <text evidence="4">The sequence shown here is derived from an EMBL/GenBank/DDBJ whole genome shotgun (WGS) entry which is preliminary data.</text>
</comment>